<dbReference type="AlphaFoldDB" id="X0VAN9"/>
<comment type="caution">
    <text evidence="1">The sequence shown here is derived from an EMBL/GenBank/DDBJ whole genome shotgun (WGS) entry which is preliminary data.</text>
</comment>
<name>X0VAN9_9ZZZZ</name>
<sequence>MIIAMVEVSFNLTPISEKPSRRYRKGSKYDPILDAFMAGTDALVAVEIAGKEANYIRTQLNKRVDARNLRVKVSVVNNITYLEK</sequence>
<evidence type="ECO:0000313" key="1">
    <source>
        <dbReference type="EMBL" id="GAG15330.1"/>
    </source>
</evidence>
<proteinExistence type="predicted"/>
<organism evidence="1">
    <name type="scientific">marine sediment metagenome</name>
    <dbReference type="NCBI Taxonomy" id="412755"/>
    <lineage>
        <taxon>unclassified sequences</taxon>
        <taxon>metagenomes</taxon>
        <taxon>ecological metagenomes</taxon>
    </lineage>
</organism>
<accession>X0VAN9</accession>
<reference evidence="1" key="1">
    <citation type="journal article" date="2014" name="Front. Microbiol.">
        <title>High frequency of phylogenetically diverse reductive dehalogenase-homologous genes in deep subseafloor sedimentary metagenomes.</title>
        <authorList>
            <person name="Kawai M."/>
            <person name="Futagami T."/>
            <person name="Toyoda A."/>
            <person name="Takaki Y."/>
            <person name="Nishi S."/>
            <person name="Hori S."/>
            <person name="Arai W."/>
            <person name="Tsubouchi T."/>
            <person name="Morono Y."/>
            <person name="Uchiyama I."/>
            <person name="Ito T."/>
            <person name="Fujiyama A."/>
            <person name="Inagaki F."/>
            <person name="Takami H."/>
        </authorList>
    </citation>
    <scope>NUCLEOTIDE SEQUENCE</scope>
    <source>
        <strain evidence="1">Expedition CK06-06</strain>
    </source>
</reference>
<protein>
    <submittedName>
        <fullName evidence="1">Uncharacterized protein</fullName>
    </submittedName>
</protein>
<dbReference type="EMBL" id="BARS01036432">
    <property type="protein sequence ID" value="GAG15330.1"/>
    <property type="molecule type" value="Genomic_DNA"/>
</dbReference>
<gene>
    <name evidence="1" type="ORF">S01H1_56005</name>
</gene>